<evidence type="ECO:0000256" key="3">
    <source>
        <dbReference type="ARBA" id="ARBA00022692"/>
    </source>
</evidence>
<dbReference type="PANTHER" id="PTHR21659:SF116">
    <property type="entry name" value="PLASMA MEMBRANE PROTEOLIPID 3"/>
    <property type="match status" value="1"/>
</dbReference>
<keyword evidence="7" id="KW-1185">Reference proteome</keyword>
<reference evidence="6" key="1">
    <citation type="submission" date="2020-01" db="EMBL/GenBank/DDBJ databases">
        <authorList>
            <person name="Feng Z.H.Z."/>
        </authorList>
    </citation>
    <scope>NUCLEOTIDE SEQUENCE</scope>
    <source>
        <strain evidence="6">CBS107.38</strain>
    </source>
</reference>
<dbReference type="RefSeq" id="XP_038790716.1">
    <property type="nucleotide sequence ID" value="XM_038927424.1"/>
</dbReference>
<evidence type="ECO:0000256" key="4">
    <source>
        <dbReference type="ARBA" id="ARBA00022989"/>
    </source>
</evidence>
<evidence type="ECO:0000256" key="2">
    <source>
        <dbReference type="ARBA" id="ARBA00009530"/>
    </source>
</evidence>
<dbReference type="GO" id="GO:0016020">
    <property type="term" value="C:membrane"/>
    <property type="evidence" value="ECO:0007669"/>
    <property type="project" value="UniProtKB-SubCell"/>
</dbReference>
<gene>
    <name evidence="6" type="ORF">GT037_002377</name>
</gene>
<name>A0A8H7BJQ6_9PLEO</name>
<dbReference type="GO" id="GO:0030014">
    <property type="term" value="C:CCR4-NOT complex"/>
    <property type="evidence" value="ECO:0007669"/>
    <property type="project" value="InterPro"/>
</dbReference>
<proteinExistence type="inferred from homology"/>
<dbReference type="GeneID" id="62200602"/>
<evidence type="ECO:0000313" key="7">
    <source>
        <dbReference type="Proteomes" id="UP000596902"/>
    </source>
</evidence>
<reference evidence="6" key="2">
    <citation type="submission" date="2020-08" db="EMBL/GenBank/DDBJ databases">
        <title>Draft Genome Sequence of Cumin Blight Pathogen Alternaria burnsii.</title>
        <authorList>
            <person name="Feng Z."/>
        </authorList>
    </citation>
    <scope>NUCLEOTIDE SEQUENCE</scope>
    <source>
        <strain evidence="6">CBS107.38</strain>
    </source>
</reference>
<organism evidence="6 7">
    <name type="scientific">Alternaria burnsii</name>
    <dbReference type="NCBI Taxonomy" id="1187904"/>
    <lineage>
        <taxon>Eukaryota</taxon>
        <taxon>Fungi</taxon>
        <taxon>Dikarya</taxon>
        <taxon>Ascomycota</taxon>
        <taxon>Pezizomycotina</taxon>
        <taxon>Dothideomycetes</taxon>
        <taxon>Pleosporomycetidae</taxon>
        <taxon>Pleosporales</taxon>
        <taxon>Pleosporineae</taxon>
        <taxon>Pleosporaceae</taxon>
        <taxon>Alternaria</taxon>
        <taxon>Alternaria sect. Alternaria</taxon>
    </lineage>
</organism>
<evidence type="ECO:0000256" key="1">
    <source>
        <dbReference type="ARBA" id="ARBA00004370"/>
    </source>
</evidence>
<dbReference type="Pfam" id="PF01679">
    <property type="entry name" value="Pmp3"/>
    <property type="match status" value="1"/>
</dbReference>
<dbReference type="PROSITE" id="PS01309">
    <property type="entry name" value="UPF0057"/>
    <property type="match status" value="1"/>
</dbReference>
<dbReference type="Pfam" id="PF10155">
    <property type="entry name" value="CNOT11"/>
    <property type="match status" value="1"/>
</dbReference>
<comment type="subcellular location">
    <subcellularLocation>
        <location evidence="1">Membrane</location>
    </subcellularLocation>
</comment>
<evidence type="ECO:0000313" key="6">
    <source>
        <dbReference type="EMBL" id="KAF7680726.1"/>
    </source>
</evidence>
<dbReference type="PANTHER" id="PTHR21659">
    <property type="entry name" value="HYDROPHOBIC PROTEIN RCI2 LOW TEMPERATURE AND SALT RESPONSIVE PROTEIN LTI6 -RELATED"/>
    <property type="match status" value="1"/>
</dbReference>
<keyword evidence="5" id="KW-0472">Membrane</keyword>
<comment type="caution">
    <text evidence="6">The sequence shown here is derived from an EMBL/GenBank/DDBJ whole genome shotgun (WGS) entry which is preliminary data.</text>
</comment>
<dbReference type="EMBL" id="JAAABM010000002">
    <property type="protein sequence ID" value="KAF7680726.1"/>
    <property type="molecule type" value="Genomic_DNA"/>
</dbReference>
<dbReference type="Proteomes" id="UP000596902">
    <property type="component" value="Unassembled WGS sequence"/>
</dbReference>
<dbReference type="InterPro" id="IPR019312">
    <property type="entry name" value="CNOT11"/>
</dbReference>
<accession>A0A8H7BJQ6</accession>
<protein>
    <recommendedName>
        <fullName evidence="8">CCR4-NOT transcription complex subunit 11</fullName>
    </recommendedName>
</protein>
<dbReference type="AlphaFoldDB" id="A0A8H7BJQ6"/>
<evidence type="ECO:0008006" key="8">
    <source>
        <dbReference type="Google" id="ProtNLM"/>
    </source>
</evidence>
<comment type="similarity">
    <text evidence="2">Belongs to the UPF0057 (PMP3) family.</text>
</comment>
<evidence type="ECO:0000256" key="5">
    <source>
        <dbReference type="ARBA" id="ARBA00023136"/>
    </source>
</evidence>
<sequence>MLTIYSDICKILLAIILPPLGVFLERGCNADFLINILLTVLGYIPDSLEFSCEYPAAEINALSDPTKPNDDAIRDLDAASHSLNIDDAPFFQSIRVKNTLDAYVERAKLEPSVEVLVVILNCEYKLWKAHEEIPMRQKPYLTHWVEALMKTNEESGMEQVDTVNSKGMNAGPTTTDIRKTRARYITTLLSKEPSPSQAAPQMVLARLHEDTLEAFDLLPYMQMLVEEQVWDKLPEPQIQASEQPAQEPVSTAKEKKSLHKNQVQALDSSQSWDDVILRKLKEEPEQAVQELAHLPLEIPSLDFLTKLHVSRIFEDLGVDGQDVTLHYIQHALRLIEKMEAPPPTLQQDTATHGTANGVGNGTPIVEYGKEAQSRAVIILLLFIKSSISKGFLEATSLFFELQEICVRYVWIKEVRDFRAWAQGQLGN</sequence>
<dbReference type="InterPro" id="IPR000612">
    <property type="entry name" value="PMP3"/>
</dbReference>
<keyword evidence="3" id="KW-0812">Transmembrane</keyword>
<keyword evidence="4" id="KW-1133">Transmembrane helix</keyword>